<protein>
    <submittedName>
        <fullName evidence="2">KIR protein</fullName>
    </submittedName>
</protein>
<feature type="compositionally biased region" description="Low complexity" evidence="1">
    <location>
        <begin position="361"/>
        <end position="372"/>
    </location>
</feature>
<reference evidence="2 3" key="1">
    <citation type="submission" date="2017-05" db="EMBL/GenBank/DDBJ databases">
        <title>PacBio assembly of a Plasmodium knowlesi genome sequence with Hi-C correction and manual annotation of the SICAvar gene family.</title>
        <authorList>
            <person name="Lapp S.A."/>
            <person name="Geraldo J.A."/>
            <person name="Chien J.-T."/>
            <person name="Ay F."/>
            <person name="Pakala S.B."/>
            <person name="Batugedara G."/>
            <person name="Humphrey J.C."/>
            <person name="Debarry J.D."/>
            <person name="Le Roch K.G."/>
            <person name="Galinski M.R."/>
            <person name="Kissinger J.C."/>
        </authorList>
    </citation>
    <scope>NUCLEOTIDE SEQUENCE [LARGE SCALE GENOMIC DNA]</scope>
    <source>
        <strain evidence="3">Malayan Strain Pk1 (A+)</strain>
    </source>
</reference>
<dbReference type="Pfam" id="PF05795">
    <property type="entry name" value="Plasmodium_Vir"/>
    <property type="match status" value="1"/>
</dbReference>
<evidence type="ECO:0000313" key="3">
    <source>
        <dbReference type="Proteomes" id="UP000195012"/>
    </source>
</evidence>
<dbReference type="InterPro" id="IPR008780">
    <property type="entry name" value="Plasmodium_Vir"/>
</dbReference>
<accession>A0A1Y3DL86</accession>
<feature type="region of interest" description="Disordered" evidence="1">
    <location>
        <begin position="354"/>
        <end position="390"/>
    </location>
</feature>
<feature type="compositionally biased region" description="Polar residues" evidence="1">
    <location>
        <begin position="257"/>
        <end position="266"/>
    </location>
</feature>
<evidence type="ECO:0000313" key="2">
    <source>
        <dbReference type="EMBL" id="OTN64920.1"/>
    </source>
</evidence>
<evidence type="ECO:0000256" key="1">
    <source>
        <dbReference type="SAM" id="MobiDB-lite"/>
    </source>
</evidence>
<comment type="caution">
    <text evidence="2">The sequence shown here is derived from an EMBL/GenBank/DDBJ whole genome shotgun (WGS) entry which is preliminary data.</text>
</comment>
<name>A0A1Y3DL86_PLAKN</name>
<dbReference type="EMBL" id="NETL01000026">
    <property type="protein sequence ID" value="OTN64920.1"/>
    <property type="molecule type" value="Genomic_DNA"/>
</dbReference>
<dbReference type="AlphaFoldDB" id="A0A1Y3DL86"/>
<feature type="region of interest" description="Disordered" evidence="1">
    <location>
        <begin position="235"/>
        <end position="266"/>
    </location>
</feature>
<dbReference type="OrthoDB" id="383226at2759"/>
<dbReference type="VEuPathDB" id="PlasmoDB:PKA1H_090012700"/>
<dbReference type="VEuPathDB" id="PlasmoDB:PKNOH_S120125700"/>
<feature type="compositionally biased region" description="Polar residues" evidence="1">
    <location>
        <begin position="235"/>
        <end position="247"/>
    </location>
</feature>
<proteinExistence type="predicted"/>
<dbReference type="Proteomes" id="UP000195012">
    <property type="component" value="Unassembled WGS sequence"/>
</dbReference>
<dbReference type="VEuPathDB" id="PlasmoDB:PKNH_0907600"/>
<sequence length="390" mass="43905">MAAAEGILTEKCLNKLPSRKMYEKFKSRDYHGICAGWDKTEKVKILLQLDKKPNDTTLKDKIMSALCYIMKNKDRGTDIKELDKCKFLYYYVGNALYATYKDKDKTDADDNFYDVMENVDKAIQANAPQLKDCFLPPDSSIDKEFPIWKALFDYYHDKDTILGHMKDGNKKCSRKYQEHLQAIKGAYTTMRGQCIVGDKGTSTWCDEFKKLFPEHKANSSLDLKCQEVEGTDASLQDGNGCPNQAGQTDRAHGTGGSTSSAHEGSSTDAASLESKIVYTSSALASVGLPAIAFLLYKYSSLPSWIGNTFFGGGRNNITSNRKKRTFRSDFDTFTENDSTDLSTVYSMDESITEDNSTLYDGSSGRQNNSRQQQQRRRQHGQSTNMAYHKM</sequence>
<organism evidence="2 3">
    <name type="scientific">Plasmodium knowlesi</name>
    <dbReference type="NCBI Taxonomy" id="5850"/>
    <lineage>
        <taxon>Eukaryota</taxon>
        <taxon>Sar</taxon>
        <taxon>Alveolata</taxon>
        <taxon>Apicomplexa</taxon>
        <taxon>Aconoidasida</taxon>
        <taxon>Haemosporida</taxon>
        <taxon>Plasmodiidae</taxon>
        <taxon>Plasmodium</taxon>
        <taxon>Plasmodium (Plasmodium)</taxon>
    </lineage>
</organism>
<dbReference type="OMA" id="TEYMSTH"/>
<gene>
    <name evidence="2" type="ORF">PKNOH_S120125700</name>
</gene>